<accession>A0ABQ3G2B2</accession>
<dbReference type="Pfam" id="PF02586">
    <property type="entry name" value="SRAP"/>
    <property type="match status" value="1"/>
</dbReference>
<dbReference type="Proteomes" id="UP000626210">
    <property type="component" value="Unassembled WGS sequence"/>
</dbReference>
<sequence length="394" mass="43730">MFITTCSLECAAFDRMGSRAAAAVRSGHGSTSVGRLAVPLPKFAIPPMYSATVWTDPKLYAGHFQGHIDLNAFHESFRRRAAGNRVAIPTEVDQAFLDTQEAELEPIRDLVIRHRLAQIQAADEEIASQVARLADAQHRLGSKEAKAAGHSARMSMHKIAAARRRRASLAQNVDGCQLGRMFPGSFVPIVTVQDGQTLIRPMRYQCRPSSVERRMENLLESPHHARKDCLQGRWRTEFGHTHGVIAVESLFEAVALHRLRNRQLLRGEGLAALELEFLPTPRQTLYVACLWSHWQRPGRADLLSFATIVDRAPAEVQAAGQDICPVVIKQENVNAWLNPDPTDLAASLAILEDRPAVSYEHFPSSAERERLARPAPAKIINLWKPPQSRSPLAA</sequence>
<proteinExistence type="predicted"/>
<evidence type="ECO:0000313" key="2">
    <source>
        <dbReference type="Proteomes" id="UP000626210"/>
    </source>
</evidence>
<dbReference type="Gene3D" id="3.90.1680.10">
    <property type="entry name" value="SOS response associated peptidase-like"/>
    <property type="match status" value="1"/>
</dbReference>
<name>A0ABQ3G2B2_9BURK</name>
<dbReference type="EMBL" id="BMYK01000008">
    <property type="protein sequence ID" value="GHC85037.1"/>
    <property type="molecule type" value="Genomic_DNA"/>
</dbReference>
<comment type="caution">
    <text evidence="1">The sequence shown here is derived from an EMBL/GenBank/DDBJ whole genome shotgun (WGS) entry which is preliminary data.</text>
</comment>
<dbReference type="InterPro" id="IPR036590">
    <property type="entry name" value="SRAP-like"/>
</dbReference>
<reference evidence="2" key="1">
    <citation type="journal article" date="2019" name="Int. J. Syst. Evol. Microbiol.">
        <title>The Global Catalogue of Microorganisms (GCM) 10K type strain sequencing project: providing services to taxonomists for standard genome sequencing and annotation.</title>
        <authorList>
            <consortium name="The Broad Institute Genomics Platform"/>
            <consortium name="The Broad Institute Genome Sequencing Center for Infectious Disease"/>
            <person name="Wu L."/>
            <person name="Ma J."/>
        </authorList>
    </citation>
    <scope>NUCLEOTIDE SEQUENCE [LARGE SCALE GENOMIC DNA]</scope>
    <source>
        <strain evidence="2">KCTC 23314</strain>
    </source>
</reference>
<dbReference type="SUPFAM" id="SSF143081">
    <property type="entry name" value="BB1717-like"/>
    <property type="match status" value="1"/>
</dbReference>
<dbReference type="InterPro" id="IPR003738">
    <property type="entry name" value="SRAP"/>
</dbReference>
<keyword evidence="2" id="KW-1185">Reference proteome</keyword>
<organism evidence="1 2">
    <name type="scientific">Pseudorhodoferax aquiterrae</name>
    <dbReference type="NCBI Taxonomy" id="747304"/>
    <lineage>
        <taxon>Bacteria</taxon>
        <taxon>Pseudomonadati</taxon>
        <taxon>Pseudomonadota</taxon>
        <taxon>Betaproteobacteria</taxon>
        <taxon>Burkholderiales</taxon>
        <taxon>Comamonadaceae</taxon>
    </lineage>
</organism>
<evidence type="ECO:0000313" key="1">
    <source>
        <dbReference type="EMBL" id="GHC85037.1"/>
    </source>
</evidence>
<evidence type="ECO:0008006" key="3">
    <source>
        <dbReference type="Google" id="ProtNLM"/>
    </source>
</evidence>
<protein>
    <recommendedName>
        <fullName evidence="3">Abasic site processing protein</fullName>
    </recommendedName>
</protein>
<gene>
    <name evidence="1" type="ORF">GCM10007320_29700</name>
</gene>